<dbReference type="PANTHER" id="PTHR42748">
    <property type="entry name" value="NITROGEN METABOLITE REPRESSION PROTEIN NMRA FAMILY MEMBER"/>
    <property type="match status" value="1"/>
</dbReference>
<dbReference type="Gene3D" id="3.40.50.720">
    <property type="entry name" value="NAD(P)-binding Rossmann-like Domain"/>
    <property type="match status" value="1"/>
</dbReference>
<evidence type="ECO:0000259" key="4">
    <source>
        <dbReference type="Pfam" id="PF05368"/>
    </source>
</evidence>
<sequence length="176" mass="18246">MAQIFTIFGATGTQGGSIMEAVLKSPTLSQKYKLRGVTRDASKIPSKALGEGGVEMVEADLNDPDSVIKAAQGSALIFGVTDFHASGSASVEAAQGRAIADAASKANAFLIWSTLPSIVEISGGILTKAALYEGKASVDKYIKSLGIPSVSFVPASYMDLFKSSAFWGPTKASLCF</sequence>
<keyword evidence="6" id="KW-1185">Reference proteome</keyword>
<dbReference type="PANTHER" id="PTHR42748:SF30">
    <property type="entry name" value="NMRA-LIKE DOMAIN-CONTAINING PROTEIN"/>
    <property type="match status" value="1"/>
</dbReference>
<comment type="caution">
    <text evidence="5">The sequence shown here is derived from an EMBL/GenBank/DDBJ whole genome shotgun (WGS) entry which is preliminary data.</text>
</comment>
<keyword evidence="2" id="KW-0521">NADP</keyword>
<keyword evidence="3" id="KW-0560">Oxidoreductase</keyword>
<evidence type="ECO:0000256" key="2">
    <source>
        <dbReference type="ARBA" id="ARBA00022857"/>
    </source>
</evidence>
<dbReference type="InterPro" id="IPR008030">
    <property type="entry name" value="NmrA-like"/>
</dbReference>
<dbReference type="OrthoDB" id="3358371at2759"/>
<comment type="similarity">
    <text evidence="1">Belongs to the NmrA-type oxidoreductase family.</text>
</comment>
<dbReference type="InterPro" id="IPR051164">
    <property type="entry name" value="NmrA-like_oxidored"/>
</dbReference>
<gene>
    <name evidence="5" type="primary">NMRAL1_14</name>
    <name evidence="5" type="ORF">LSUE1_G002440</name>
</gene>
<dbReference type="GO" id="GO:0005634">
    <property type="term" value="C:nucleus"/>
    <property type="evidence" value="ECO:0007669"/>
    <property type="project" value="TreeGrafter"/>
</dbReference>
<evidence type="ECO:0000256" key="3">
    <source>
        <dbReference type="ARBA" id="ARBA00023002"/>
    </source>
</evidence>
<dbReference type="AlphaFoldDB" id="A0A8T9C9V4"/>
<dbReference type="InterPro" id="IPR036291">
    <property type="entry name" value="NAD(P)-bd_dom_sf"/>
</dbReference>
<protein>
    <submittedName>
        <fullName evidence="5">NmrA-like family domain-containing protein</fullName>
    </submittedName>
</protein>
<evidence type="ECO:0000256" key="1">
    <source>
        <dbReference type="ARBA" id="ARBA00006328"/>
    </source>
</evidence>
<evidence type="ECO:0000313" key="6">
    <source>
        <dbReference type="Proteomes" id="UP000469558"/>
    </source>
</evidence>
<dbReference type="Pfam" id="PF05368">
    <property type="entry name" value="NmrA"/>
    <property type="match status" value="1"/>
</dbReference>
<proteinExistence type="inferred from homology"/>
<reference evidence="5 6" key="1">
    <citation type="submission" date="2018-05" db="EMBL/GenBank/DDBJ databases">
        <title>Genome sequencing and assembly of the regulated plant pathogen Lachnellula willkommii and related sister species for the development of diagnostic species identification markers.</title>
        <authorList>
            <person name="Giroux E."/>
            <person name="Bilodeau G."/>
        </authorList>
    </citation>
    <scope>NUCLEOTIDE SEQUENCE [LARGE SCALE GENOMIC DNA]</scope>
    <source>
        <strain evidence="5 6">CBS 268.59</strain>
    </source>
</reference>
<accession>A0A8T9C9V4</accession>
<dbReference type="GO" id="GO:0016491">
    <property type="term" value="F:oxidoreductase activity"/>
    <property type="evidence" value="ECO:0007669"/>
    <property type="project" value="UniProtKB-KW"/>
</dbReference>
<name>A0A8T9C9V4_9HELO</name>
<dbReference type="SUPFAM" id="SSF51735">
    <property type="entry name" value="NAD(P)-binding Rossmann-fold domains"/>
    <property type="match status" value="1"/>
</dbReference>
<evidence type="ECO:0000313" key="5">
    <source>
        <dbReference type="EMBL" id="TVY82539.1"/>
    </source>
</evidence>
<dbReference type="EMBL" id="QGMK01000305">
    <property type="protein sequence ID" value="TVY82539.1"/>
    <property type="molecule type" value="Genomic_DNA"/>
</dbReference>
<feature type="domain" description="NmrA-like" evidence="4">
    <location>
        <begin position="5"/>
        <end position="164"/>
    </location>
</feature>
<organism evidence="5 6">
    <name type="scientific">Lachnellula suecica</name>
    <dbReference type="NCBI Taxonomy" id="602035"/>
    <lineage>
        <taxon>Eukaryota</taxon>
        <taxon>Fungi</taxon>
        <taxon>Dikarya</taxon>
        <taxon>Ascomycota</taxon>
        <taxon>Pezizomycotina</taxon>
        <taxon>Leotiomycetes</taxon>
        <taxon>Helotiales</taxon>
        <taxon>Lachnaceae</taxon>
        <taxon>Lachnellula</taxon>
    </lineage>
</organism>
<dbReference type="Proteomes" id="UP000469558">
    <property type="component" value="Unassembled WGS sequence"/>
</dbReference>